<evidence type="ECO:0000313" key="2">
    <source>
        <dbReference type="EnsemblProtists" id="EOD09421"/>
    </source>
</evidence>
<protein>
    <submittedName>
        <fullName evidence="2">Uncharacterized protein</fullName>
    </submittedName>
</protein>
<dbReference type="EnsemblProtists" id="EOD09421">
    <property type="protein sequence ID" value="EOD09421"/>
    <property type="gene ID" value="EMIHUDRAFT_197825"/>
</dbReference>
<name>A0A0D3IDT6_EMIH1</name>
<keyword evidence="3" id="KW-1185">Reference proteome</keyword>
<dbReference type="HOGENOM" id="CLU_2113568_0_0_1"/>
<dbReference type="Proteomes" id="UP000013827">
    <property type="component" value="Unassembled WGS sequence"/>
</dbReference>
<organism evidence="2 3">
    <name type="scientific">Emiliania huxleyi (strain CCMP1516)</name>
    <dbReference type="NCBI Taxonomy" id="280463"/>
    <lineage>
        <taxon>Eukaryota</taxon>
        <taxon>Haptista</taxon>
        <taxon>Haptophyta</taxon>
        <taxon>Prymnesiophyceae</taxon>
        <taxon>Isochrysidales</taxon>
        <taxon>Noelaerhabdaceae</taxon>
        <taxon>Emiliania</taxon>
    </lineage>
</organism>
<evidence type="ECO:0000256" key="1">
    <source>
        <dbReference type="SAM" id="MobiDB-lite"/>
    </source>
</evidence>
<proteinExistence type="predicted"/>
<feature type="compositionally biased region" description="Polar residues" evidence="1">
    <location>
        <begin position="29"/>
        <end position="44"/>
    </location>
</feature>
<dbReference type="GeneID" id="17255605"/>
<dbReference type="RefSeq" id="XP_005761850.1">
    <property type="nucleotide sequence ID" value="XM_005761793.1"/>
</dbReference>
<feature type="region of interest" description="Disordered" evidence="1">
    <location>
        <begin position="1"/>
        <end position="115"/>
    </location>
</feature>
<reference evidence="2" key="2">
    <citation type="submission" date="2024-10" db="UniProtKB">
        <authorList>
            <consortium name="EnsemblProtists"/>
        </authorList>
    </citation>
    <scope>IDENTIFICATION</scope>
</reference>
<reference evidence="3" key="1">
    <citation type="journal article" date="2013" name="Nature">
        <title>Pan genome of the phytoplankton Emiliania underpins its global distribution.</title>
        <authorList>
            <person name="Read B.A."/>
            <person name="Kegel J."/>
            <person name="Klute M.J."/>
            <person name="Kuo A."/>
            <person name="Lefebvre S.C."/>
            <person name="Maumus F."/>
            <person name="Mayer C."/>
            <person name="Miller J."/>
            <person name="Monier A."/>
            <person name="Salamov A."/>
            <person name="Young J."/>
            <person name="Aguilar M."/>
            <person name="Claverie J.M."/>
            <person name="Frickenhaus S."/>
            <person name="Gonzalez K."/>
            <person name="Herman E.K."/>
            <person name="Lin Y.C."/>
            <person name="Napier J."/>
            <person name="Ogata H."/>
            <person name="Sarno A.F."/>
            <person name="Shmutz J."/>
            <person name="Schroeder D."/>
            <person name="de Vargas C."/>
            <person name="Verret F."/>
            <person name="von Dassow P."/>
            <person name="Valentin K."/>
            <person name="Van de Peer Y."/>
            <person name="Wheeler G."/>
            <person name="Dacks J.B."/>
            <person name="Delwiche C.F."/>
            <person name="Dyhrman S.T."/>
            <person name="Glockner G."/>
            <person name="John U."/>
            <person name="Richards T."/>
            <person name="Worden A.Z."/>
            <person name="Zhang X."/>
            <person name="Grigoriev I.V."/>
            <person name="Allen A.E."/>
            <person name="Bidle K."/>
            <person name="Borodovsky M."/>
            <person name="Bowler C."/>
            <person name="Brownlee C."/>
            <person name="Cock J.M."/>
            <person name="Elias M."/>
            <person name="Gladyshev V.N."/>
            <person name="Groth M."/>
            <person name="Guda C."/>
            <person name="Hadaegh A."/>
            <person name="Iglesias-Rodriguez M.D."/>
            <person name="Jenkins J."/>
            <person name="Jones B.M."/>
            <person name="Lawson T."/>
            <person name="Leese F."/>
            <person name="Lindquist E."/>
            <person name="Lobanov A."/>
            <person name="Lomsadze A."/>
            <person name="Malik S.B."/>
            <person name="Marsh M.E."/>
            <person name="Mackinder L."/>
            <person name="Mock T."/>
            <person name="Mueller-Roeber B."/>
            <person name="Pagarete A."/>
            <person name="Parker M."/>
            <person name="Probert I."/>
            <person name="Quesneville H."/>
            <person name="Raines C."/>
            <person name="Rensing S.A."/>
            <person name="Riano-Pachon D.M."/>
            <person name="Richier S."/>
            <person name="Rokitta S."/>
            <person name="Shiraiwa Y."/>
            <person name="Soanes D.M."/>
            <person name="van der Giezen M."/>
            <person name="Wahlund T.M."/>
            <person name="Williams B."/>
            <person name="Wilson W."/>
            <person name="Wolfe G."/>
            <person name="Wurch L.L."/>
        </authorList>
    </citation>
    <scope>NUCLEOTIDE SEQUENCE</scope>
</reference>
<dbReference type="PaxDb" id="2903-EOD09421"/>
<dbReference type="KEGG" id="ehx:EMIHUDRAFT_197825"/>
<accession>A0A0D3IDT6</accession>
<dbReference type="AlphaFoldDB" id="A0A0D3IDT6"/>
<sequence length="115" mass="12910">MPMQRIDPLDVSDIDGAVARQPARRNTSHHPFNSNADIAATTPQPRRLPTSRLTNPLEPDYSLPTFVPAPETESSKPARDVLFTLEQPPRRVSATRDLMDWSDVTQAESRHGRKI</sequence>
<evidence type="ECO:0000313" key="3">
    <source>
        <dbReference type="Proteomes" id="UP000013827"/>
    </source>
</evidence>